<dbReference type="Pfam" id="PF16065">
    <property type="entry name" value="DUF4807"/>
    <property type="match status" value="1"/>
</dbReference>
<dbReference type="InterPro" id="IPR032072">
    <property type="entry name" value="DUF4807"/>
</dbReference>
<evidence type="ECO:0000313" key="2">
    <source>
        <dbReference type="Proteomes" id="UP000602510"/>
    </source>
</evidence>
<protein>
    <submittedName>
        <fullName evidence="1">Uncharacterized protein</fullName>
    </submittedName>
</protein>
<reference evidence="1" key="1">
    <citation type="submission" date="2020-04" db="EMBL/GenBank/DDBJ databases">
        <title>Hybrid Assembly of Korean Phytophthora infestans isolates.</title>
        <authorList>
            <person name="Prokchorchik M."/>
            <person name="Lee Y."/>
            <person name="Seo J."/>
            <person name="Cho J.-H."/>
            <person name="Park Y.-E."/>
            <person name="Jang D.-C."/>
            <person name="Im J.-S."/>
            <person name="Choi J.-G."/>
            <person name="Park H.-J."/>
            <person name="Lee G.-B."/>
            <person name="Lee Y.-G."/>
            <person name="Hong S.-Y."/>
            <person name="Cho K."/>
            <person name="Sohn K.H."/>
        </authorList>
    </citation>
    <scope>NUCLEOTIDE SEQUENCE</scope>
    <source>
        <strain evidence="1">KR_1_A1</strain>
    </source>
</reference>
<accession>A0A833W7K5</accession>
<keyword evidence="2" id="KW-1185">Reference proteome</keyword>
<sequence>MTAMIAVGLRQRVVAFEAPLQERRALRALNRAASTTALLPTPTQATRVAYGSVAIVDPEVFQFVSFLLSLEGSASYPDEMRQLLALLAALSSKQTIQPSTLNAFNQWEDAEARYAVTETVGSWRAVVLVTYRPRQLLPLYMASARRAVRFVNAVVALVTANAYISTLGGGHFLCRHLSQSTLLAKLQIGISMGLKDPVLESKCRVNLMYNALQLGKLKRARRILKCEEVVAEQLDSTELRNVCHAASVYLDKMDRLHQEQVLFHRKMDVRRHCMTISTVSGSFE</sequence>
<organism evidence="1 2">
    <name type="scientific">Phytophthora infestans</name>
    <name type="common">Potato late blight agent</name>
    <name type="synonym">Botrytis infestans</name>
    <dbReference type="NCBI Taxonomy" id="4787"/>
    <lineage>
        <taxon>Eukaryota</taxon>
        <taxon>Sar</taxon>
        <taxon>Stramenopiles</taxon>
        <taxon>Oomycota</taxon>
        <taxon>Peronosporomycetes</taxon>
        <taxon>Peronosporales</taxon>
        <taxon>Peronosporaceae</taxon>
        <taxon>Phytophthora</taxon>
    </lineage>
</organism>
<comment type="caution">
    <text evidence="1">The sequence shown here is derived from an EMBL/GenBank/DDBJ whole genome shotgun (WGS) entry which is preliminary data.</text>
</comment>
<name>A0A833W7K5_PHYIN</name>
<proteinExistence type="predicted"/>
<dbReference type="EMBL" id="WSZM01000041">
    <property type="protein sequence ID" value="KAF4045664.1"/>
    <property type="molecule type" value="Genomic_DNA"/>
</dbReference>
<gene>
    <name evidence="1" type="ORF">GN244_ATG01835</name>
</gene>
<evidence type="ECO:0000313" key="1">
    <source>
        <dbReference type="EMBL" id="KAF4045664.1"/>
    </source>
</evidence>
<dbReference type="Proteomes" id="UP000602510">
    <property type="component" value="Unassembled WGS sequence"/>
</dbReference>
<dbReference type="AlphaFoldDB" id="A0A833W7K5"/>